<evidence type="ECO:0000259" key="13">
    <source>
        <dbReference type="Pfam" id="PF00291"/>
    </source>
</evidence>
<keyword evidence="7" id="KW-0791">Threonine biosynthesis</keyword>
<dbReference type="Pfam" id="PF00291">
    <property type="entry name" value="PALP"/>
    <property type="match status" value="1"/>
</dbReference>
<dbReference type="Gene3D" id="3.90.1380.10">
    <property type="entry name" value="Threonine synthase, N-terminal domain"/>
    <property type="match status" value="1"/>
</dbReference>
<dbReference type="GO" id="GO:0004795">
    <property type="term" value="F:threonine synthase activity"/>
    <property type="evidence" value="ECO:0007669"/>
    <property type="project" value="UniProtKB-UniRule"/>
</dbReference>
<comment type="caution">
    <text evidence="15">The sequence shown here is derived from an EMBL/GenBank/DDBJ whole genome shotgun (WGS) entry which is preliminary data.</text>
</comment>
<keyword evidence="8 12" id="KW-0663">Pyridoxal phosphate</keyword>
<dbReference type="FunFam" id="3.40.50.1100:FF:000026">
    <property type="entry name" value="Threonine synthase"/>
    <property type="match status" value="1"/>
</dbReference>
<evidence type="ECO:0000256" key="11">
    <source>
        <dbReference type="NCBIfam" id="TIGR00260"/>
    </source>
</evidence>
<dbReference type="PANTHER" id="PTHR42690:SF1">
    <property type="entry name" value="THREONINE SYNTHASE-LIKE 2"/>
    <property type="match status" value="1"/>
</dbReference>
<dbReference type="PANTHER" id="PTHR42690">
    <property type="entry name" value="THREONINE SYNTHASE FAMILY MEMBER"/>
    <property type="match status" value="1"/>
</dbReference>
<evidence type="ECO:0000256" key="12">
    <source>
        <dbReference type="PIRSR" id="PIRSR604450-51"/>
    </source>
</evidence>
<evidence type="ECO:0000256" key="10">
    <source>
        <dbReference type="ARBA" id="ARBA00049144"/>
    </source>
</evidence>
<evidence type="ECO:0000313" key="17">
    <source>
        <dbReference type="Proteomes" id="UP000530038"/>
    </source>
</evidence>
<dbReference type="Proteomes" id="UP000530038">
    <property type="component" value="Unassembled WGS sequence"/>
</dbReference>
<keyword evidence="17" id="KW-1185">Reference proteome</keyword>
<evidence type="ECO:0000256" key="9">
    <source>
        <dbReference type="ARBA" id="ARBA00023239"/>
    </source>
</evidence>
<dbReference type="Gene3D" id="3.40.50.1100">
    <property type="match status" value="2"/>
</dbReference>
<evidence type="ECO:0000256" key="3">
    <source>
        <dbReference type="ARBA" id="ARBA00005517"/>
    </source>
</evidence>
<dbReference type="SUPFAM" id="SSF53686">
    <property type="entry name" value="Tryptophan synthase beta subunit-like PLP-dependent enzymes"/>
    <property type="match status" value="1"/>
</dbReference>
<evidence type="ECO:0000256" key="6">
    <source>
        <dbReference type="ARBA" id="ARBA00022605"/>
    </source>
</evidence>
<comment type="cofactor">
    <cofactor evidence="1 12">
        <name>pyridoxal 5'-phosphate</name>
        <dbReference type="ChEBI" id="CHEBI:597326"/>
    </cofactor>
</comment>
<dbReference type="EC" id="4.2.3.1" evidence="4 11"/>
<proteinExistence type="inferred from homology"/>
<name>A0AAW3T2D5_9GAMM</name>
<evidence type="ECO:0000256" key="2">
    <source>
        <dbReference type="ARBA" id="ARBA00004979"/>
    </source>
</evidence>
<gene>
    <name evidence="15" type="primary">thrC</name>
    <name evidence="16" type="ORF">H2Y56_09595</name>
    <name evidence="15" type="ORF">H2Y57_22210</name>
</gene>
<dbReference type="InterPro" id="IPR001926">
    <property type="entry name" value="TrpB-like_PALP"/>
</dbReference>
<feature type="domain" description="Tryptophan synthase beta chain-like PALP" evidence="13">
    <location>
        <begin position="96"/>
        <end position="370"/>
    </location>
</feature>
<evidence type="ECO:0000256" key="1">
    <source>
        <dbReference type="ARBA" id="ARBA00001933"/>
    </source>
</evidence>
<dbReference type="InterPro" id="IPR004450">
    <property type="entry name" value="Thr_synthase-like"/>
</dbReference>
<dbReference type="PROSITE" id="PS00165">
    <property type="entry name" value="DEHYDRATASE_SER_THR"/>
    <property type="match status" value="1"/>
</dbReference>
<evidence type="ECO:0000256" key="7">
    <source>
        <dbReference type="ARBA" id="ARBA00022697"/>
    </source>
</evidence>
<dbReference type="InterPro" id="IPR051166">
    <property type="entry name" value="Threonine_Synthase"/>
</dbReference>
<dbReference type="AlphaFoldDB" id="A0AAW3T2D5"/>
<evidence type="ECO:0000313" key="18">
    <source>
        <dbReference type="Proteomes" id="UP000557749"/>
    </source>
</evidence>
<dbReference type="InterPro" id="IPR037158">
    <property type="entry name" value="Thr_synth_N_sf"/>
</dbReference>
<evidence type="ECO:0000256" key="5">
    <source>
        <dbReference type="ARBA" id="ARBA00018679"/>
    </source>
</evidence>
<feature type="domain" description="Threonine synthase N-terminal" evidence="14">
    <location>
        <begin position="7"/>
        <end position="79"/>
    </location>
</feature>
<comment type="similarity">
    <text evidence="3">Belongs to the threonine synthase family.</text>
</comment>
<dbReference type="EMBL" id="JACERK010000003">
    <property type="protein sequence ID" value="MBA5232371.1"/>
    <property type="molecule type" value="Genomic_DNA"/>
</dbReference>
<evidence type="ECO:0000259" key="14">
    <source>
        <dbReference type="Pfam" id="PF14821"/>
    </source>
</evidence>
<dbReference type="InterPro" id="IPR000634">
    <property type="entry name" value="Ser/Thr_deHydtase_PyrdxlP-BS"/>
</dbReference>
<evidence type="ECO:0000256" key="8">
    <source>
        <dbReference type="ARBA" id="ARBA00022898"/>
    </source>
</evidence>
<sequence>MKLYNLKDHNEQVSFAQAIKQGLGSQQGLFFPLDLPEFERTEIDALLDLDFVTRSSRILSAYIGDEIAAETVFERVKAAFAFPAPVAPVAEDIAALELFHGPTLAFKDFGGRFMAQMLTEVSGDEKITILTATSGDTGAAVAHAFYGLENVRVVILYPQGKISPLQEKLFCTLGGNIHTIAVDSDFDACQALVKKAFDDEELKKAIGLNSANSINISRLLAQICYYFEAVAQLPQEARNQLVVSVPSGNFGDLTAGLLAKSLGLPIKRFIAATNANDTVPRFLSSGNWEPNKTVATLSNAMDVSQPNNWPRVEELFRRKNWQLKTLGFGAVSDETTKETMHELDALGYVSEPHAAIAYRLLRDQLQAGEFGLFLGTAHPAKFKESVEAILGKELDLPEALAERAELDLLSHHFPDDFAKLREFLMSLPK</sequence>
<dbReference type="RefSeq" id="WP_181829362.1">
    <property type="nucleotide sequence ID" value="NZ_CP104757.1"/>
</dbReference>
<evidence type="ECO:0000313" key="15">
    <source>
        <dbReference type="EMBL" id="MBA5206392.1"/>
    </source>
</evidence>
<dbReference type="Pfam" id="PF14821">
    <property type="entry name" value="Thr_synth_N"/>
    <property type="match status" value="1"/>
</dbReference>
<dbReference type="GO" id="GO:0030170">
    <property type="term" value="F:pyridoxal phosphate binding"/>
    <property type="evidence" value="ECO:0007669"/>
    <property type="project" value="InterPro"/>
</dbReference>
<keyword evidence="6" id="KW-0028">Amino-acid biosynthesis</keyword>
<comment type="pathway">
    <text evidence="2">Amino-acid biosynthesis; L-threonine biosynthesis; L-threonine from L-aspartate: step 5/5.</text>
</comment>
<feature type="modified residue" description="N6-(pyridoxal phosphate)lysine" evidence="12">
    <location>
        <position position="107"/>
    </location>
</feature>
<organism evidence="15 18">
    <name type="scientific">Pectobacterium aroidearum</name>
    <dbReference type="NCBI Taxonomy" id="1201031"/>
    <lineage>
        <taxon>Bacteria</taxon>
        <taxon>Pseudomonadati</taxon>
        <taxon>Pseudomonadota</taxon>
        <taxon>Gammaproteobacteria</taxon>
        <taxon>Enterobacterales</taxon>
        <taxon>Pectobacteriaceae</taxon>
        <taxon>Pectobacterium</taxon>
    </lineage>
</organism>
<evidence type="ECO:0000313" key="16">
    <source>
        <dbReference type="EMBL" id="MBA5232371.1"/>
    </source>
</evidence>
<evidence type="ECO:0000256" key="4">
    <source>
        <dbReference type="ARBA" id="ARBA00013028"/>
    </source>
</evidence>
<dbReference type="GO" id="GO:0009088">
    <property type="term" value="P:threonine biosynthetic process"/>
    <property type="evidence" value="ECO:0007669"/>
    <property type="project" value="UniProtKB-UniRule"/>
</dbReference>
<dbReference type="Proteomes" id="UP000557749">
    <property type="component" value="Unassembled WGS sequence"/>
</dbReference>
<reference evidence="17 18" key="1">
    <citation type="submission" date="2020-07" db="EMBL/GenBank/DDBJ databases">
        <title>Characterization of Pectobacterium aroidearum strains causing soft rot on Amorphophallus konjac.</title>
        <authorList>
            <person name="Xie H."/>
        </authorList>
    </citation>
    <scope>NUCLEOTIDE SEQUENCE [LARGE SCALE GENOMIC DNA]</scope>
    <source>
        <strain evidence="16 17">MY10</strain>
        <strain evidence="15 18">MY7</strain>
    </source>
</reference>
<accession>A0AAW3T2D5</accession>
<keyword evidence="9 15" id="KW-0456">Lyase</keyword>
<dbReference type="InterPro" id="IPR036052">
    <property type="entry name" value="TrpB-like_PALP_sf"/>
</dbReference>
<dbReference type="InterPro" id="IPR029144">
    <property type="entry name" value="Thr_synth_N"/>
</dbReference>
<comment type="catalytic activity">
    <reaction evidence="10">
        <text>O-phospho-L-homoserine + H2O = L-threonine + phosphate</text>
        <dbReference type="Rhea" id="RHEA:10840"/>
        <dbReference type="ChEBI" id="CHEBI:15377"/>
        <dbReference type="ChEBI" id="CHEBI:43474"/>
        <dbReference type="ChEBI" id="CHEBI:57590"/>
        <dbReference type="ChEBI" id="CHEBI:57926"/>
        <dbReference type="EC" id="4.2.3.1"/>
    </reaction>
</comment>
<dbReference type="EMBL" id="JACERJ010000025">
    <property type="protein sequence ID" value="MBA5206392.1"/>
    <property type="molecule type" value="Genomic_DNA"/>
</dbReference>
<protein>
    <recommendedName>
        <fullName evidence="5 11">Threonine synthase</fullName>
        <ecNumber evidence="4 11">4.2.3.1</ecNumber>
    </recommendedName>
</protein>
<dbReference type="FunFam" id="3.90.1380.10:FF:000001">
    <property type="entry name" value="Threonine synthase"/>
    <property type="match status" value="1"/>
</dbReference>
<dbReference type="NCBIfam" id="TIGR00260">
    <property type="entry name" value="thrC"/>
    <property type="match status" value="1"/>
</dbReference>